<comment type="caution">
    <text evidence="5">The sequence shown here is derived from an EMBL/GenBank/DDBJ whole genome shotgun (WGS) entry which is preliminary data.</text>
</comment>
<gene>
    <name evidence="5" type="ORF">I8E28_03910</name>
</gene>
<dbReference type="SUPFAM" id="SSF55073">
    <property type="entry name" value="Nucleotide cyclase"/>
    <property type="match status" value="1"/>
</dbReference>
<evidence type="ECO:0000259" key="4">
    <source>
        <dbReference type="SMART" id="SM00267"/>
    </source>
</evidence>
<feature type="transmembrane region" description="Helical" evidence="2">
    <location>
        <begin position="244"/>
        <end position="262"/>
    </location>
</feature>
<dbReference type="PANTHER" id="PTHR44757:SF2">
    <property type="entry name" value="BIOFILM ARCHITECTURE MAINTENANCE PROTEIN MBAA"/>
    <property type="match status" value="1"/>
</dbReference>
<dbReference type="InterPro" id="IPR029787">
    <property type="entry name" value="Nucleotide_cyclase"/>
</dbReference>
<reference evidence="5" key="1">
    <citation type="submission" date="2020-12" db="EMBL/GenBank/DDBJ databases">
        <title>Ramlibacter sp. nov., isolated from a freshwater alga, Cryptomonas.</title>
        <authorList>
            <person name="Kim H.M."/>
            <person name="Jeon C.O."/>
        </authorList>
    </citation>
    <scope>NUCLEOTIDE SEQUENCE</scope>
    <source>
        <strain evidence="5">CrO1</strain>
    </source>
</reference>
<keyword evidence="3" id="KW-0732">Signal</keyword>
<feature type="region of interest" description="Disordered" evidence="1">
    <location>
        <begin position="553"/>
        <end position="581"/>
    </location>
</feature>
<dbReference type="InterPro" id="IPR011623">
    <property type="entry name" value="7TMR_DISM_rcpt_extracell_dom1"/>
</dbReference>
<feature type="transmembrane region" description="Helical" evidence="2">
    <location>
        <begin position="298"/>
        <end position="318"/>
    </location>
</feature>
<keyword evidence="2" id="KW-0472">Membrane</keyword>
<dbReference type="InterPro" id="IPR000160">
    <property type="entry name" value="GGDEF_dom"/>
</dbReference>
<feature type="chain" id="PRO_5037603982" evidence="3">
    <location>
        <begin position="18"/>
        <end position="581"/>
    </location>
</feature>
<dbReference type="InterPro" id="IPR043128">
    <property type="entry name" value="Rev_trsase/Diguanyl_cyclase"/>
</dbReference>
<dbReference type="Pfam" id="PF07695">
    <property type="entry name" value="7TMR-DISM_7TM"/>
    <property type="match status" value="1"/>
</dbReference>
<dbReference type="SMART" id="SM00267">
    <property type="entry name" value="GGDEF"/>
    <property type="match status" value="1"/>
</dbReference>
<dbReference type="Proteomes" id="UP000617041">
    <property type="component" value="Unassembled WGS sequence"/>
</dbReference>
<dbReference type="InterPro" id="IPR011622">
    <property type="entry name" value="7TMR_DISM_rcpt_extracell_dom2"/>
</dbReference>
<feature type="transmembrane region" description="Helical" evidence="2">
    <location>
        <begin position="330"/>
        <end position="354"/>
    </location>
</feature>
<dbReference type="Pfam" id="PF00990">
    <property type="entry name" value="GGDEF"/>
    <property type="match status" value="1"/>
</dbReference>
<evidence type="ECO:0000313" key="6">
    <source>
        <dbReference type="Proteomes" id="UP000617041"/>
    </source>
</evidence>
<feature type="transmembrane region" description="Helical" evidence="2">
    <location>
        <begin position="208"/>
        <end position="232"/>
    </location>
</feature>
<keyword evidence="2" id="KW-0812">Transmembrane</keyword>
<dbReference type="InterPro" id="IPR052155">
    <property type="entry name" value="Biofilm_reg_signaling"/>
</dbReference>
<feature type="transmembrane region" description="Helical" evidence="2">
    <location>
        <begin position="274"/>
        <end position="292"/>
    </location>
</feature>
<evidence type="ECO:0000256" key="1">
    <source>
        <dbReference type="SAM" id="MobiDB-lite"/>
    </source>
</evidence>
<feature type="signal peptide" evidence="3">
    <location>
        <begin position="1"/>
        <end position="17"/>
    </location>
</feature>
<evidence type="ECO:0000313" key="5">
    <source>
        <dbReference type="EMBL" id="MBK0391726.1"/>
    </source>
</evidence>
<dbReference type="Pfam" id="PF07696">
    <property type="entry name" value="7TMR-DISMED2"/>
    <property type="match status" value="1"/>
</dbReference>
<dbReference type="Gene3D" id="2.60.40.2380">
    <property type="match status" value="1"/>
</dbReference>
<organism evidence="5 6">
    <name type="scientific">Ramlibacter algicola</name>
    <dbReference type="NCBI Taxonomy" id="2795217"/>
    <lineage>
        <taxon>Bacteria</taxon>
        <taxon>Pseudomonadati</taxon>
        <taxon>Pseudomonadota</taxon>
        <taxon>Betaproteobacteria</taxon>
        <taxon>Burkholderiales</taxon>
        <taxon>Comamonadaceae</taxon>
        <taxon>Ramlibacter</taxon>
    </lineage>
</organism>
<accession>A0A934PZ18</accession>
<evidence type="ECO:0000256" key="2">
    <source>
        <dbReference type="SAM" id="Phobius"/>
    </source>
</evidence>
<dbReference type="EMBL" id="JAEDAO010000001">
    <property type="protein sequence ID" value="MBK0391726.1"/>
    <property type="molecule type" value="Genomic_DNA"/>
</dbReference>
<evidence type="ECO:0000256" key="3">
    <source>
        <dbReference type="SAM" id="SignalP"/>
    </source>
</evidence>
<protein>
    <submittedName>
        <fullName evidence="5">Diguanylate cyclase</fullName>
    </submittedName>
</protein>
<feature type="domain" description="GGDEF" evidence="4">
    <location>
        <begin position="384"/>
        <end position="556"/>
    </location>
</feature>
<keyword evidence="2" id="KW-1133">Transmembrane helix</keyword>
<proteinExistence type="predicted"/>
<dbReference type="AlphaFoldDB" id="A0A934PZ18"/>
<feature type="transmembrane region" description="Helical" evidence="2">
    <location>
        <begin position="178"/>
        <end position="196"/>
    </location>
</feature>
<dbReference type="PANTHER" id="PTHR44757">
    <property type="entry name" value="DIGUANYLATE CYCLASE DGCP"/>
    <property type="match status" value="1"/>
</dbReference>
<name>A0A934PZ18_9BURK</name>
<dbReference type="Gene3D" id="3.30.70.270">
    <property type="match status" value="1"/>
</dbReference>
<dbReference type="RefSeq" id="WP_200786527.1">
    <property type="nucleotide sequence ID" value="NZ_JAEDAO010000001.1"/>
</dbReference>
<keyword evidence="6" id="KW-1185">Reference proteome</keyword>
<dbReference type="NCBIfam" id="TIGR00254">
    <property type="entry name" value="GGDEF"/>
    <property type="match status" value="1"/>
</dbReference>
<feature type="transmembrane region" description="Helical" evidence="2">
    <location>
        <begin position="360"/>
        <end position="379"/>
    </location>
</feature>
<sequence>MALLLWAALLLAPPAAAQPVTLRDGDEVLLVDGVATRWLDERGTATLDDVLRTPHRFGHGDAGQIAPLAPGNALWLRLRLQRAADAHQQWLLAWGDPLIDRLEVWQMEGRSWRMQVAGDTIAVDQWPERGRYPVFRLALPAGEARDVYIRVRSQTPTSLPLHLSTDGEHAQRVQLETLGLGAIFGALLLLVAACIAQSIAYRDRAYGWYAAYAGITTLCLVAYTGVAAHLLWPTGGPWPDLASGTLAFLGMGAAILFVRRLLGVAARHPVLDRATYLGGWLGLPLAVAYLLVPRAPGLQVLSAYFAAGLAMNVTAAWLACRRGDIVGRWVLAAFVPLALAITLFCIRMLGWLPINFFTQYASLLAVVAEVPLLLVALSIRSRDRHGAQIRAQALSSQDALTGLLSPHLFQDRLLQVVMRARRDKAEAAIVFVDLVNHARIRQVHGQAVADQSLLRSVLKLRRVVRDVDTVGRVGEARFGLILEGVSARSAVTHRAARLIASGLMPLPGLKPEVTLHFHIAAVLLNERAVEPATVADDLGALLASMSPRTRRPIRFLDADNTQPVPLDTDSELPSELSVRQA</sequence>